<organism evidence="1 2">
    <name type="scientific">Trifolium pratense</name>
    <name type="common">Red clover</name>
    <dbReference type="NCBI Taxonomy" id="57577"/>
    <lineage>
        <taxon>Eukaryota</taxon>
        <taxon>Viridiplantae</taxon>
        <taxon>Streptophyta</taxon>
        <taxon>Embryophyta</taxon>
        <taxon>Tracheophyta</taxon>
        <taxon>Spermatophyta</taxon>
        <taxon>Magnoliopsida</taxon>
        <taxon>eudicotyledons</taxon>
        <taxon>Gunneridae</taxon>
        <taxon>Pentapetalae</taxon>
        <taxon>rosids</taxon>
        <taxon>fabids</taxon>
        <taxon>Fabales</taxon>
        <taxon>Fabaceae</taxon>
        <taxon>Papilionoideae</taxon>
        <taxon>50 kb inversion clade</taxon>
        <taxon>NPAAA clade</taxon>
        <taxon>Hologalegina</taxon>
        <taxon>IRL clade</taxon>
        <taxon>Trifolieae</taxon>
        <taxon>Trifolium</taxon>
    </lineage>
</organism>
<comment type="caution">
    <text evidence="1">The sequence shown here is derived from an EMBL/GenBank/DDBJ whole genome shotgun (WGS) entry which is preliminary data.</text>
</comment>
<evidence type="ECO:0000313" key="1">
    <source>
        <dbReference type="EMBL" id="CAJ2679441.1"/>
    </source>
</evidence>
<dbReference type="EMBL" id="CASHSV030000823">
    <property type="protein sequence ID" value="CAJ2679441.1"/>
    <property type="molecule type" value="Genomic_DNA"/>
</dbReference>
<protein>
    <submittedName>
        <fullName evidence="1">Uncharacterized protein</fullName>
    </submittedName>
</protein>
<sequence>MDSGCSYHMCPRKEYFESLDLKEGGVVRLGNNKACKVQGTGTIRLKMFDDRDFLLKNVRYIPELKRNLISISMFDGLGYSTRIERGVMRISHGALVVAKGSKMNGLYILEGSTVISNALVTNVENSDITKLWHLRLGHVSERGLVELAKQGLLGKEKLNKLDFCDNCTLGKQHKVKFGVGVHKSSRPFEYVHSDLWGPASVSTHGGVSYFLSIIDDYSRRVWVHNIKNKSDTFEKFKE</sequence>
<gene>
    <name evidence="1" type="ORF">MILVUS5_LOCUS41534</name>
</gene>
<dbReference type="Proteomes" id="UP001177021">
    <property type="component" value="Unassembled WGS sequence"/>
</dbReference>
<proteinExistence type="predicted"/>
<name>A0ACB0MFA5_TRIPR</name>
<keyword evidence="2" id="KW-1185">Reference proteome</keyword>
<accession>A0ACB0MFA5</accession>
<reference evidence="1" key="1">
    <citation type="submission" date="2023-10" db="EMBL/GenBank/DDBJ databases">
        <authorList>
            <person name="Rodriguez Cubillos JULIANA M."/>
            <person name="De Vega J."/>
        </authorList>
    </citation>
    <scope>NUCLEOTIDE SEQUENCE</scope>
</reference>
<evidence type="ECO:0000313" key="2">
    <source>
        <dbReference type="Proteomes" id="UP001177021"/>
    </source>
</evidence>